<name>A0ABW0Q1S9_9HYPH</name>
<gene>
    <name evidence="1" type="ORF">ACFPP9_19060</name>
</gene>
<dbReference type="EMBL" id="JBHSML010000012">
    <property type="protein sequence ID" value="MFC5517887.1"/>
    <property type="molecule type" value="Genomic_DNA"/>
</dbReference>
<protein>
    <submittedName>
        <fullName evidence="1">DUF6678 family protein</fullName>
    </submittedName>
</protein>
<dbReference type="Proteomes" id="UP001596150">
    <property type="component" value="Unassembled WGS sequence"/>
</dbReference>
<dbReference type="InterPro" id="IPR046500">
    <property type="entry name" value="DUF6678"/>
</dbReference>
<organism evidence="1 2">
    <name type="scientific">Kaistia terrae</name>
    <dbReference type="NCBI Taxonomy" id="537017"/>
    <lineage>
        <taxon>Bacteria</taxon>
        <taxon>Pseudomonadati</taxon>
        <taxon>Pseudomonadota</taxon>
        <taxon>Alphaproteobacteria</taxon>
        <taxon>Hyphomicrobiales</taxon>
        <taxon>Kaistiaceae</taxon>
        <taxon>Kaistia</taxon>
    </lineage>
</organism>
<evidence type="ECO:0000313" key="2">
    <source>
        <dbReference type="Proteomes" id="UP001596150"/>
    </source>
</evidence>
<reference evidence="2" key="1">
    <citation type="journal article" date="2019" name="Int. J. Syst. Evol. Microbiol.">
        <title>The Global Catalogue of Microorganisms (GCM) 10K type strain sequencing project: providing services to taxonomists for standard genome sequencing and annotation.</title>
        <authorList>
            <consortium name="The Broad Institute Genomics Platform"/>
            <consortium name="The Broad Institute Genome Sequencing Center for Infectious Disease"/>
            <person name="Wu L."/>
            <person name="Ma J."/>
        </authorList>
    </citation>
    <scope>NUCLEOTIDE SEQUENCE [LARGE SCALE GENOMIC DNA]</scope>
    <source>
        <strain evidence="2">KACC 12633</strain>
    </source>
</reference>
<comment type="caution">
    <text evidence="1">The sequence shown here is derived from an EMBL/GenBank/DDBJ whole genome shotgun (WGS) entry which is preliminary data.</text>
</comment>
<accession>A0ABW0Q1S9</accession>
<evidence type="ECO:0000313" key="1">
    <source>
        <dbReference type="EMBL" id="MFC5517887.1"/>
    </source>
</evidence>
<sequence length="140" mass="16154">MEAKIRAQLREILESRGLASHMNDTKWRELCAGIDELPFPPALQRKNLFEDEPYPTSIPLATTYWGDWGKTYEGELGIWIEWIKVAPQYKRHIGMLVSPAIEDCSNELRELLIRIRVPYVEEDGFFTIYGHAAGVQFDNA</sequence>
<dbReference type="RefSeq" id="WP_323180696.1">
    <property type="nucleotide sequence ID" value="NZ_JAPKNH010000007.1"/>
</dbReference>
<proteinExistence type="predicted"/>
<keyword evidence="2" id="KW-1185">Reference proteome</keyword>
<dbReference type="Pfam" id="PF20383">
    <property type="entry name" value="DUF6678"/>
    <property type="match status" value="1"/>
</dbReference>